<reference evidence="1" key="1">
    <citation type="submission" date="2023-09" db="EMBL/GenBank/DDBJ databases">
        <title>Vallitalea sediminicola and Vallitalea maricola sp. nov., anaerobic bacteria isolated from marine sediment.</title>
        <authorList>
            <person name="Hirano S."/>
            <person name="Maeda A."/>
            <person name="Terahara T."/>
            <person name="Mori K."/>
            <person name="Hamada M."/>
            <person name="Matsumoto R."/>
            <person name="Kobayashi T."/>
        </authorList>
    </citation>
    <scope>NUCLEOTIDE SEQUENCE</scope>
    <source>
        <strain evidence="1">AN17-2</strain>
    </source>
</reference>
<organism evidence="1 2">
    <name type="scientific">Vallitalea maricola</name>
    <dbReference type="NCBI Taxonomy" id="3074433"/>
    <lineage>
        <taxon>Bacteria</taxon>
        <taxon>Bacillati</taxon>
        <taxon>Bacillota</taxon>
        <taxon>Clostridia</taxon>
        <taxon>Lachnospirales</taxon>
        <taxon>Vallitaleaceae</taxon>
        <taxon>Vallitalea</taxon>
    </lineage>
</organism>
<protein>
    <submittedName>
        <fullName evidence="1">Carbohydrate ABC transporter permease</fullName>
    </submittedName>
</protein>
<dbReference type="EMBL" id="BTPU01000003">
    <property type="protein sequence ID" value="GMQ60997.1"/>
    <property type="molecule type" value="Genomic_DNA"/>
</dbReference>
<evidence type="ECO:0000313" key="1">
    <source>
        <dbReference type="EMBL" id="GMQ60997.1"/>
    </source>
</evidence>
<accession>A0ACB5UE94</accession>
<name>A0ACB5UE94_9FIRM</name>
<proteinExistence type="predicted"/>
<keyword evidence="2" id="KW-1185">Reference proteome</keyword>
<dbReference type="Proteomes" id="UP001374599">
    <property type="component" value="Unassembled WGS sequence"/>
</dbReference>
<evidence type="ECO:0000313" key="2">
    <source>
        <dbReference type="Proteomes" id="UP001374599"/>
    </source>
</evidence>
<comment type="caution">
    <text evidence="1">The sequence shown here is derived from an EMBL/GenBank/DDBJ whole genome shotgun (WGS) entry which is preliminary data.</text>
</comment>
<gene>
    <name evidence="1" type="ORF">AN2V17_02250</name>
</gene>
<sequence length="270" mass="30013">MKKFLRILVIILITLLALFPFYILSLLAFTPSSMNFSKELILLPQSYFENFGVAWEKAKMGRSIINSLIITLGSVAVIVSFASMAGYAIARVNNKFNRIIYYLILGCMMIPGIINTVPLYTLMIKIGGINTHWAMILVCAANALPFSVFLFTGFIRGLPINIEEAAIIDGCTKIGSFWRIVFPILKPVTSAVIIINGLNIWNNYAQAIFFLQKQSMRTIPLAISMFYQQYGAKWHLMAAAAMIGLAPAVVIFIIFQKYFIKGITAGSVKG</sequence>